<comment type="caution">
    <text evidence="2">The sequence shown here is derived from an EMBL/GenBank/DDBJ whole genome shotgun (WGS) entry which is preliminary data.</text>
</comment>
<organism evidence="2 3">
    <name type="scientific">Candidatus Avipropionibacterium avicola</name>
    <dbReference type="NCBI Taxonomy" id="2840701"/>
    <lineage>
        <taxon>Bacteria</taxon>
        <taxon>Bacillati</taxon>
        <taxon>Actinomycetota</taxon>
        <taxon>Actinomycetes</taxon>
        <taxon>Propionibacteriales</taxon>
        <taxon>Propionibacteriaceae</taxon>
        <taxon>Propionibacteriaceae incertae sedis</taxon>
        <taxon>Candidatus Avipropionibacterium</taxon>
    </lineage>
</organism>
<keyword evidence="1" id="KW-0812">Transmembrane</keyword>
<sequence length="209" mass="21841">METLPYWPEVVEPSPVIALWVILGIPIVIGLGIALLASASLIARQVRRGFGVRPGSWWLNPGSLRPSGLDTDDDSAPYTAGHRRLLIEAARRAEDATGLNISVYLGAAEGKPAEDFAIDLLDSLPDPETSLLLQFDPATEHLELVTGDETDERLSHADLTEAGELVSAAAVAGTPVDGLVEAIGFLARRAGTAEGVPAVGTSGSAELVS</sequence>
<reference evidence="2" key="1">
    <citation type="submission" date="2020-10" db="EMBL/GenBank/DDBJ databases">
        <authorList>
            <person name="Gilroy R."/>
        </authorList>
    </citation>
    <scope>NUCLEOTIDE SEQUENCE</scope>
    <source>
        <strain evidence="2">ChiGjej1B1-24693</strain>
    </source>
</reference>
<evidence type="ECO:0000256" key="1">
    <source>
        <dbReference type="SAM" id="Phobius"/>
    </source>
</evidence>
<dbReference type="Pfam" id="PF17174">
    <property type="entry name" value="DUF5130"/>
    <property type="match status" value="1"/>
</dbReference>
<dbReference type="EMBL" id="DVLP01000398">
    <property type="protein sequence ID" value="HIT76606.1"/>
    <property type="molecule type" value="Genomic_DNA"/>
</dbReference>
<dbReference type="Proteomes" id="UP000886842">
    <property type="component" value="Unassembled WGS sequence"/>
</dbReference>
<evidence type="ECO:0000313" key="2">
    <source>
        <dbReference type="EMBL" id="HIT76606.1"/>
    </source>
</evidence>
<dbReference type="InterPro" id="IPR033437">
    <property type="entry name" value="DUF5130"/>
</dbReference>
<evidence type="ECO:0000313" key="3">
    <source>
        <dbReference type="Proteomes" id="UP000886842"/>
    </source>
</evidence>
<dbReference type="AlphaFoldDB" id="A0A9D1KNJ8"/>
<feature type="transmembrane region" description="Helical" evidence="1">
    <location>
        <begin position="17"/>
        <end position="43"/>
    </location>
</feature>
<reference evidence="2" key="2">
    <citation type="journal article" date="2021" name="PeerJ">
        <title>Extensive microbial diversity within the chicken gut microbiome revealed by metagenomics and culture.</title>
        <authorList>
            <person name="Gilroy R."/>
            <person name="Ravi A."/>
            <person name="Getino M."/>
            <person name="Pursley I."/>
            <person name="Horton D.L."/>
            <person name="Alikhan N.F."/>
            <person name="Baker D."/>
            <person name="Gharbi K."/>
            <person name="Hall N."/>
            <person name="Watson M."/>
            <person name="Adriaenssens E.M."/>
            <person name="Foster-Nyarko E."/>
            <person name="Jarju S."/>
            <person name="Secka A."/>
            <person name="Antonio M."/>
            <person name="Oren A."/>
            <person name="Chaudhuri R.R."/>
            <person name="La Ragione R."/>
            <person name="Hildebrand F."/>
            <person name="Pallen M.J."/>
        </authorList>
    </citation>
    <scope>NUCLEOTIDE SEQUENCE</scope>
    <source>
        <strain evidence="2">ChiGjej1B1-24693</strain>
    </source>
</reference>
<keyword evidence="1" id="KW-1133">Transmembrane helix</keyword>
<name>A0A9D1KNJ8_9ACTN</name>
<protein>
    <submittedName>
        <fullName evidence="2">DUF5130 family protein</fullName>
    </submittedName>
</protein>
<gene>
    <name evidence="2" type="ORF">IAA98_13565</name>
</gene>
<accession>A0A9D1KNJ8</accession>
<keyword evidence="1" id="KW-0472">Membrane</keyword>
<proteinExistence type="predicted"/>